<evidence type="ECO:0000256" key="4">
    <source>
        <dbReference type="ARBA" id="ARBA00023136"/>
    </source>
</evidence>
<organism evidence="8 9">
    <name type="scientific">Sphingobacterium zhuxiongii</name>
    <dbReference type="NCBI Taxonomy" id="2662364"/>
    <lineage>
        <taxon>Bacteria</taxon>
        <taxon>Pseudomonadati</taxon>
        <taxon>Bacteroidota</taxon>
        <taxon>Sphingobacteriia</taxon>
        <taxon>Sphingobacteriales</taxon>
        <taxon>Sphingobacteriaceae</taxon>
        <taxon>Sphingobacterium</taxon>
    </lineage>
</organism>
<dbReference type="Gene3D" id="1.25.40.390">
    <property type="match status" value="1"/>
</dbReference>
<keyword evidence="3" id="KW-0732">Signal</keyword>
<keyword evidence="5" id="KW-0998">Cell outer membrane</keyword>
<dbReference type="Pfam" id="PF07980">
    <property type="entry name" value="SusD_RagB"/>
    <property type="match status" value="1"/>
</dbReference>
<comment type="subcellular location">
    <subcellularLocation>
        <location evidence="1">Cell outer membrane</location>
    </subcellularLocation>
</comment>
<dbReference type="Pfam" id="PF14322">
    <property type="entry name" value="SusD-like_3"/>
    <property type="match status" value="1"/>
</dbReference>
<evidence type="ECO:0000259" key="6">
    <source>
        <dbReference type="Pfam" id="PF07980"/>
    </source>
</evidence>
<sequence length="530" mass="60416">MHKHQTTIQQRINSSLSVLMSESNLNHMKKISYLKYMVFSLAVLTTACSKNFLEDPSPKNGDLTETIIFSSKAGARSALTGIYWILRSEDFNGYGGASGGAGVLTNRGLQTSMFHFEMKGNDFLDIYGGTYWWGNEATWKEGYYNRDANGSRTVQIWDMFYAVINNANAVIKYVPELPDASEDEKKQLIAEAKALRAYSYFWLARVYQKSYAQNPDNPGVPIYTEPANKETYGNPRASLKEVYNLVVSDIEFAVANLSATRNEKYEINKNVAQGIAAMIYQELAMSDPAQWDKVINNAKEAMTGYPLMTNSQYKQGFNNLSNGEWIWGLPVPNDQSLTYYSIYSFLDQTNGYYKNIYATSELYDLYSATDERRSLLVNPGYGPAYPLYQNYTNKFKSRTAGVMEGDIIILRSAQLLLIEAEAYIHKNEFQKAVDKMYELQKLRDPQAVKLSTALSKSQLLDEVIKERRRELYGENGGVYFDYKRLQKTFKRTGNNPFLVEIQPSDVRWLLRIPQKEINSNTSLTEADQNP</sequence>
<evidence type="ECO:0000256" key="2">
    <source>
        <dbReference type="ARBA" id="ARBA00006275"/>
    </source>
</evidence>
<evidence type="ECO:0000256" key="1">
    <source>
        <dbReference type="ARBA" id="ARBA00004442"/>
    </source>
</evidence>
<protein>
    <submittedName>
        <fullName evidence="8">RagB/SusD family nutrient uptake outer membrane protein</fullName>
    </submittedName>
</protein>
<dbReference type="InterPro" id="IPR012944">
    <property type="entry name" value="SusD_RagB_dom"/>
</dbReference>
<dbReference type="Proteomes" id="UP000326921">
    <property type="component" value="Chromosome"/>
</dbReference>
<keyword evidence="9" id="KW-1185">Reference proteome</keyword>
<comment type="similarity">
    <text evidence="2">Belongs to the SusD family.</text>
</comment>
<evidence type="ECO:0000313" key="9">
    <source>
        <dbReference type="Proteomes" id="UP000326921"/>
    </source>
</evidence>
<proteinExistence type="inferred from homology"/>
<evidence type="ECO:0000256" key="5">
    <source>
        <dbReference type="ARBA" id="ARBA00023237"/>
    </source>
</evidence>
<evidence type="ECO:0000259" key="7">
    <source>
        <dbReference type="Pfam" id="PF14322"/>
    </source>
</evidence>
<evidence type="ECO:0000256" key="3">
    <source>
        <dbReference type="ARBA" id="ARBA00022729"/>
    </source>
</evidence>
<dbReference type="AlphaFoldDB" id="A0A5Q0Q9I0"/>
<keyword evidence="4" id="KW-0472">Membrane</keyword>
<evidence type="ECO:0000313" key="8">
    <source>
        <dbReference type="EMBL" id="QGA26193.1"/>
    </source>
</evidence>
<accession>A0A5Q0Q9I0</accession>
<dbReference type="InterPro" id="IPR033985">
    <property type="entry name" value="SusD-like_N"/>
</dbReference>
<dbReference type="KEGG" id="sphe:GFH32_07580"/>
<name>A0A5Q0Q9I0_9SPHI</name>
<reference evidence="8 9" key="1">
    <citation type="submission" date="2019-10" db="EMBL/GenBank/DDBJ databases">
        <authorList>
            <person name="Dong K."/>
        </authorList>
    </citation>
    <scope>NUCLEOTIDE SEQUENCE [LARGE SCALE GENOMIC DNA]</scope>
    <source>
        <strain evidence="9">dk4302</strain>
    </source>
</reference>
<dbReference type="InterPro" id="IPR011990">
    <property type="entry name" value="TPR-like_helical_dom_sf"/>
</dbReference>
<feature type="domain" description="RagB/SusD" evidence="6">
    <location>
        <begin position="378"/>
        <end position="530"/>
    </location>
</feature>
<feature type="domain" description="SusD-like N-terminal" evidence="7">
    <location>
        <begin position="120"/>
        <end position="280"/>
    </location>
</feature>
<dbReference type="GO" id="GO:0009279">
    <property type="term" value="C:cell outer membrane"/>
    <property type="evidence" value="ECO:0007669"/>
    <property type="project" value="UniProtKB-SubCell"/>
</dbReference>
<dbReference type="SUPFAM" id="SSF48452">
    <property type="entry name" value="TPR-like"/>
    <property type="match status" value="1"/>
</dbReference>
<gene>
    <name evidence="8" type="ORF">GFH32_07580</name>
</gene>
<dbReference type="EMBL" id="CP045652">
    <property type="protein sequence ID" value="QGA26193.1"/>
    <property type="molecule type" value="Genomic_DNA"/>
</dbReference>
<dbReference type="CDD" id="cd08977">
    <property type="entry name" value="SusD"/>
    <property type="match status" value="1"/>
</dbReference>